<comment type="caution">
    <text evidence="2">The sequence shown here is derived from an EMBL/GenBank/DDBJ whole genome shotgun (WGS) entry which is preliminary data.</text>
</comment>
<protein>
    <submittedName>
        <fullName evidence="2">Uncharacterized protein</fullName>
    </submittedName>
</protein>
<accession>A0ABQ5AWZ5</accession>
<gene>
    <name evidence="2" type="ORF">Tco_0841652</name>
</gene>
<dbReference type="EMBL" id="BQNB010012730">
    <property type="protein sequence ID" value="GJT07190.1"/>
    <property type="molecule type" value="Genomic_DNA"/>
</dbReference>
<evidence type="ECO:0000256" key="1">
    <source>
        <dbReference type="SAM" id="MobiDB-lite"/>
    </source>
</evidence>
<evidence type="ECO:0000313" key="3">
    <source>
        <dbReference type="Proteomes" id="UP001151760"/>
    </source>
</evidence>
<reference evidence="2" key="2">
    <citation type="submission" date="2022-01" db="EMBL/GenBank/DDBJ databases">
        <authorList>
            <person name="Yamashiro T."/>
            <person name="Shiraishi A."/>
            <person name="Satake H."/>
            <person name="Nakayama K."/>
        </authorList>
    </citation>
    <scope>NUCLEOTIDE SEQUENCE</scope>
</reference>
<reference evidence="2" key="1">
    <citation type="journal article" date="2022" name="Int. J. Mol. Sci.">
        <title>Draft Genome of Tanacetum Coccineum: Genomic Comparison of Closely Related Tanacetum-Family Plants.</title>
        <authorList>
            <person name="Yamashiro T."/>
            <person name="Shiraishi A."/>
            <person name="Nakayama K."/>
            <person name="Satake H."/>
        </authorList>
    </citation>
    <scope>NUCLEOTIDE SEQUENCE</scope>
</reference>
<sequence>MMTYLKHVGNKKHSDLKNKTFEEIQALYEKVKRFDESFTIIGSNEDERKIKELNEGASDPDKKKKFVKEDVLTKLHAKPDVAEQGTKKRKGGHMKMLARKRKRPQSDVDSDDEHRKCLKIVTFEGIIDSEIMERKYVITRLNKLMMEQYSEITLEGFELTLWGDLKIMMESSTEENYQSDFWSNQQDWKIITLRLYKACGVCILELEDRIVIDMLVERRYPLSKELLQ</sequence>
<feature type="region of interest" description="Disordered" evidence="1">
    <location>
        <begin position="79"/>
        <end position="110"/>
    </location>
</feature>
<dbReference type="Proteomes" id="UP001151760">
    <property type="component" value="Unassembled WGS sequence"/>
</dbReference>
<keyword evidence="3" id="KW-1185">Reference proteome</keyword>
<evidence type="ECO:0000313" key="2">
    <source>
        <dbReference type="EMBL" id="GJT07190.1"/>
    </source>
</evidence>
<feature type="compositionally biased region" description="Basic residues" evidence="1">
    <location>
        <begin position="87"/>
        <end position="103"/>
    </location>
</feature>
<proteinExistence type="predicted"/>
<organism evidence="2 3">
    <name type="scientific">Tanacetum coccineum</name>
    <dbReference type="NCBI Taxonomy" id="301880"/>
    <lineage>
        <taxon>Eukaryota</taxon>
        <taxon>Viridiplantae</taxon>
        <taxon>Streptophyta</taxon>
        <taxon>Embryophyta</taxon>
        <taxon>Tracheophyta</taxon>
        <taxon>Spermatophyta</taxon>
        <taxon>Magnoliopsida</taxon>
        <taxon>eudicotyledons</taxon>
        <taxon>Gunneridae</taxon>
        <taxon>Pentapetalae</taxon>
        <taxon>asterids</taxon>
        <taxon>campanulids</taxon>
        <taxon>Asterales</taxon>
        <taxon>Asteraceae</taxon>
        <taxon>Asteroideae</taxon>
        <taxon>Anthemideae</taxon>
        <taxon>Anthemidinae</taxon>
        <taxon>Tanacetum</taxon>
    </lineage>
</organism>
<name>A0ABQ5AWZ5_9ASTR</name>